<reference evidence="2" key="1">
    <citation type="journal article" date="2005" name="Science">
        <title>Life at depth: Photobacterium profundum genome sequence and expression analysis.</title>
        <authorList>
            <person name="Vezzi A."/>
            <person name="Campanaro S."/>
            <person name="D'Angelo M."/>
            <person name="Simonato F."/>
            <person name="Vitulo N."/>
            <person name="Lauro F.M."/>
            <person name="Cestaro A."/>
            <person name="Malacrida G."/>
            <person name="Simionati B."/>
            <person name="Cannata N."/>
            <person name="Romualdi C."/>
            <person name="Bartlett D.H."/>
            <person name="Valle G."/>
        </authorList>
    </citation>
    <scope>NUCLEOTIDE SEQUENCE [LARGE SCALE GENOMIC DNA]</scope>
    <source>
        <strain evidence="2">ATCC BAA-1253 / SS9</strain>
    </source>
</reference>
<dbReference type="STRING" id="298386.PBPRB0573"/>
<sequence>MPYSRTDICNMSLGNIGHAEKIADYELERTPAAKHCRTYYEICVKTTLEDFDWSFARRVSPLALLSGESSRSYKYVYAFPDDCLVVRRINQVMFAGHNQIPNNLVIGYEKGVSSDGKRKVLFCDEPDIEIVYTSSDTNEALFTTTFVDAMTWRMGARLANVLPKNSKLSAQCQQTYSAIISQAVEQDTNAREVDYTFVAETVNERLS</sequence>
<name>Q6LJT4_PHOPR</name>
<proteinExistence type="predicted"/>
<dbReference type="EMBL" id="CR378676">
    <property type="protein sequence ID" value="CAG22446.1"/>
    <property type="molecule type" value="Genomic_DNA"/>
</dbReference>
<evidence type="ECO:0000313" key="1">
    <source>
        <dbReference type="EMBL" id="CAG22446.1"/>
    </source>
</evidence>
<organism evidence="1 2">
    <name type="scientific">Photobacterium profundum (strain SS9)</name>
    <dbReference type="NCBI Taxonomy" id="298386"/>
    <lineage>
        <taxon>Bacteria</taxon>
        <taxon>Pseudomonadati</taxon>
        <taxon>Pseudomonadota</taxon>
        <taxon>Gammaproteobacteria</taxon>
        <taxon>Vibrionales</taxon>
        <taxon>Vibrionaceae</taxon>
        <taxon>Photobacterium</taxon>
    </lineage>
</organism>
<dbReference type="AlphaFoldDB" id="Q6LJT4"/>
<gene>
    <name evidence="1" type="ordered locus">PBPRB0573</name>
</gene>
<dbReference type="RefSeq" id="WP_011220663.1">
    <property type="nucleotide sequence ID" value="NC_006371.1"/>
</dbReference>
<evidence type="ECO:0000313" key="2">
    <source>
        <dbReference type="Proteomes" id="UP000000593"/>
    </source>
</evidence>
<keyword evidence="2" id="KW-1185">Reference proteome</keyword>
<protein>
    <submittedName>
        <fullName evidence="1">Uncharacterized protein</fullName>
    </submittedName>
</protein>
<dbReference type="eggNOG" id="ENOG5032V6V">
    <property type="taxonomic scope" value="Bacteria"/>
</dbReference>
<dbReference type="KEGG" id="ppr:PBPRB0573"/>
<dbReference type="Proteomes" id="UP000000593">
    <property type="component" value="Chromosome 2"/>
</dbReference>
<accession>Q6LJT4</accession>
<dbReference type="HOGENOM" id="CLU_098962_0_0_6"/>